<dbReference type="EMBL" id="VSWC01000066">
    <property type="protein sequence ID" value="KAA1098557.1"/>
    <property type="molecule type" value="Genomic_DNA"/>
</dbReference>
<sequence length="362" mass="40503">MLPFNYSTHLLLAHLGLSIAGKALERPAYDPFHQILDWGDVPPNLNSGLLDCTQAPAEAQRRLKVPTLAIPTSSGTELAQTEPFRNGLSMDNVPNDIDLGASLPPLLPNGLKEFNSGTSNQQLLQNFNAYTSVAGEVLEKSPRYIEGAPSCTTSRDGSENHISYTPQSERNEAVRCHQTWRRYKKTADNTVDPISTPSLQVQSSEPFPAWFANSPNLSFDSLSKDSLPPDHTSIYDSSINEINEPSSFSHLESPSYKRLRFTDHFMDPKTPDYNSKEWDILLDYLPIESEPTAQMEFRENHSNIGTSSHVANQVNQRHNNFPLETGGNYGRMVDFQTEPQSIMVEQADINRYLRAISHPNTL</sequence>
<evidence type="ECO:0000256" key="1">
    <source>
        <dbReference type="SAM" id="MobiDB-lite"/>
    </source>
</evidence>
<reference evidence="3 4" key="1">
    <citation type="submission" date="2019-05" db="EMBL/GenBank/DDBJ databases">
        <title>Emergence of the Ug99 lineage of the wheat stem rust pathogen through somatic hybridization.</title>
        <authorList>
            <person name="Li F."/>
            <person name="Upadhyaya N.M."/>
            <person name="Sperschneider J."/>
            <person name="Matny O."/>
            <person name="Nguyen-Phuc H."/>
            <person name="Mago R."/>
            <person name="Raley C."/>
            <person name="Miller M.E."/>
            <person name="Silverstein K.A.T."/>
            <person name="Henningsen E."/>
            <person name="Hirsch C.D."/>
            <person name="Visser B."/>
            <person name="Pretorius Z.A."/>
            <person name="Steffenson B.J."/>
            <person name="Schwessinger B."/>
            <person name="Dodds P.N."/>
            <person name="Figueroa M."/>
        </authorList>
    </citation>
    <scope>NUCLEOTIDE SEQUENCE [LARGE SCALE GENOMIC DNA]</scope>
    <source>
        <strain evidence="3">21-0</strain>
    </source>
</reference>
<accession>A0A5B0PAE1</accession>
<protein>
    <submittedName>
        <fullName evidence="3">Uncharacterized protein</fullName>
    </submittedName>
</protein>
<evidence type="ECO:0000313" key="3">
    <source>
        <dbReference type="EMBL" id="KAA1098557.1"/>
    </source>
</evidence>
<evidence type="ECO:0000256" key="2">
    <source>
        <dbReference type="SAM" id="SignalP"/>
    </source>
</evidence>
<organism evidence="3 4">
    <name type="scientific">Puccinia graminis f. sp. tritici</name>
    <dbReference type="NCBI Taxonomy" id="56615"/>
    <lineage>
        <taxon>Eukaryota</taxon>
        <taxon>Fungi</taxon>
        <taxon>Dikarya</taxon>
        <taxon>Basidiomycota</taxon>
        <taxon>Pucciniomycotina</taxon>
        <taxon>Pucciniomycetes</taxon>
        <taxon>Pucciniales</taxon>
        <taxon>Pucciniaceae</taxon>
        <taxon>Puccinia</taxon>
    </lineage>
</organism>
<keyword evidence="2" id="KW-0732">Signal</keyword>
<dbReference type="AlphaFoldDB" id="A0A5B0PAE1"/>
<gene>
    <name evidence="3" type="ORF">PGT21_036468</name>
</gene>
<comment type="caution">
    <text evidence="3">The sequence shown here is derived from an EMBL/GenBank/DDBJ whole genome shotgun (WGS) entry which is preliminary data.</text>
</comment>
<name>A0A5B0PAE1_PUCGR</name>
<feature type="chain" id="PRO_5022723045" evidence="2">
    <location>
        <begin position="24"/>
        <end position="362"/>
    </location>
</feature>
<feature type="signal peptide" evidence="2">
    <location>
        <begin position="1"/>
        <end position="23"/>
    </location>
</feature>
<dbReference type="OrthoDB" id="10292311at2759"/>
<dbReference type="Proteomes" id="UP000324748">
    <property type="component" value="Unassembled WGS sequence"/>
</dbReference>
<feature type="compositionally biased region" description="Polar residues" evidence="1">
    <location>
        <begin position="150"/>
        <end position="168"/>
    </location>
</feature>
<keyword evidence="4" id="KW-1185">Reference proteome</keyword>
<feature type="region of interest" description="Disordered" evidence="1">
    <location>
        <begin position="149"/>
        <end position="170"/>
    </location>
</feature>
<evidence type="ECO:0000313" key="4">
    <source>
        <dbReference type="Proteomes" id="UP000324748"/>
    </source>
</evidence>
<proteinExistence type="predicted"/>